<gene>
    <name evidence="2" type="ORF">ACFQ41_06165</name>
</gene>
<evidence type="ECO:0000259" key="1">
    <source>
        <dbReference type="PROSITE" id="PS51186"/>
    </source>
</evidence>
<evidence type="ECO:0000313" key="3">
    <source>
        <dbReference type="Proteomes" id="UP001597199"/>
    </source>
</evidence>
<dbReference type="InterPro" id="IPR000182">
    <property type="entry name" value="GNAT_dom"/>
</dbReference>
<accession>A0ABW4BF23</accession>
<sequence>MSPKIALLQNQMLTTDRLVLRPFLVADAPELLKIAQEPANTALKYKNIDDALLGLADYWMGKPLGKYAVTLAGQFIGAVELHLDAANLKAEIGYVFNQDYWHHGHATEAAQALCDLCFDQLQLRRVEGMFDARNQRSQHVLQRLGMVEEGRIVNDFIEDGVFVTTVIMAKTR</sequence>
<organism evidence="2 3">
    <name type="scientific">Lacticaseibacillus suilingensis</name>
    <dbReference type="NCBI Taxonomy" id="2799577"/>
    <lineage>
        <taxon>Bacteria</taxon>
        <taxon>Bacillati</taxon>
        <taxon>Bacillota</taxon>
        <taxon>Bacilli</taxon>
        <taxon>Lactobacillales</taxon>
        <taxon>Lactobacillaceae</taxon>
        <taxon>Lacticaseibacillus</taxon>
    </lineage>
</organism>
<dbReference type="SUPFAM" id="SSF55729">
    <property type="entry name" value="Acyl-CoA N-acyltransferases (Nat)"/>
    <property type="match status" value="1"/>
</dbReference>
<dbReference type="GO" id="GO:0016746">
    <property type="term" value="F:acyltransferase activity"/>
    <property type="evidence" value="ECO:0007669"/>
    <property type="project" value="UniProtKB-KW"/>
</dbReference>
<reference evidence="3" key="1">
    <citation type="journal article" date="2019" name="Int. J. Syst. Evol. Microbiol.">
        <title>The Global Catalogue of Microorganisms (GCM) 10K type strain sequencing project: providing services to taxonomists for standard genome sequencing and annotation.</title>
        <authorList>
            <consortium name="The Broad Institute Genomics Platform"/>
            <consortium name="The Broad Institute Genome Sequencing Center for Infectious Disease"/>
            <person name="Wu L."/>
            <person name="Ma J."/>
        </authorList>
    </citation>
    <scope>NUCLEOTIDE SEQUENCE [LARGE SCALE GENOMIC DNA]</scope>
    <source>
        <strain evidence="3">CCM 9110</strain>
    </source>
</reference>
<keyword evidence="3" id="KW-1185">Reference proteome</keyword>
<keyword evidence="2" id="KW-0012">Acyltransferase</keyword>
<dbReference type="PANTHER" id="PTHR43792">
    <property type="entry name" value="GNAT FAMILY, PUTATIVE (AFU_ORTHOLOGUE AFUA_3G00765)-RELATED-RELATED"/>
    <property type="match status" value="1"/>
</dbReference>
<feature type="domain" description="N-acetyltransferase" evidence="1">
    <location>
        <begin position="18"/>
        <end position="172"/>
    </location>
</feature>
<proteinExistence type="predicted"/>
<dbReference type="InterPro" id="IPR016181">
    <property type="entry name" value="Acyl_CoA_acyltransferase"/>
</dbReference>
<comment type="caution">
    <text evidence="2">The sequence shown here is derived from an EMBL/GenBank/DDBJ whole genome shotgun (WGS) entry which is preliminary data.</text>
</comment>
<dbReference type="EC" id="2.3.-.-" evidence="2"/>
<evidence type="ECO:0000313" key="2">
    <source>
        <dbReference type="EMBL" id="MFD1398889.1"/>
    </source>
</evidence>
<dbReference type="RefSeq" id="WP_204118500.1">
    <property type="nucleotide sequence ID" value="NZ_BOLV01000005.1"/>
</dbReference>
<dbReference type="PROSITE" id="PS51186">
    <property type="entry name" value="GNAT"/>
    <property type="match status" value="1"/>
</dbReference>
<keyword evidence="2" id="KW-0808">Transferase</keyword>
<dbReference type="EMBL" id="JBHTOA010000025">
    <property type="protein sequence ID" value="MFD1398889.1"/>
    <property type="molecule type" value="Genomic_DNA"/>
</dbReference>
<dbReference type="InterPro" id="IPR051531">
    <property type="entry name" value="N-acetyltransferase"/>
</dbReference>
<name>A0ABW4BF23_9LACO</name>
<dbReference type="Gene3D" id="3.40.630.30">
    <property type="match status" value="1"/>
</dbReference>
<dbReference type="Pfam" id="PF13302">
    <property type="entry name" value="Acetyltransf_3"/>
    <property type="match status" value="1"/>
</dbReference>
<protein>
    <submittedName>
        <fullName evidence="2">GNAT family N-acetyltransferase</fullName>
        <ecNumber evidence="2">2.3.-.-</ecNumber>
    </submittedName>
</protein>
<dbReference type="Proteomes" id="UP001597199">
    <property type="component" value="Unassembled WGS sequence"/>
</dbReference>